<dbReference type="AlphaFoldDB" id="A0A7T2VYY2"/>
<keyword evidence="10 11" id="KW-0472">Membrane</keyword>
<dbReference type="Proteomes" id="UP000594778">
    <property type="component" value="Chromosome"/>
</dbReference>
<gene>
    <name evidence="13" type="ORF">I6G66_25535</name>
</gene>
<evidence type="ECO:0000256" key="8">
    <source>
        <dbReference type="ARBA" id="ARBA00022989"/>
    </source>
</evidence>
<dbReference type="InterPro" id="IPR047817">
    <property type="entry name" value="ABC2_TM_bact-type"/>
</dbReference>
<evidence type="ECO:0000313" key="13">
    <source>
        <dbReference type="EMBL" id="QPS07603.1"/>
    </source>
</evidence>
<dbReference type="GO" id="GO:0043190">
    <property type="term" value="C:ATP-binding cassette (ABC) transporter complex"/>
    <property type="evidence" value="ECO:0007669"/>
    <property type="project" value="InterPro"/>
</dbReference>
<evidence type="ECO:0000256" key="1">
    <source>
        <dbReference type="ARBA" id="ARBA00004651"/>
    </source>
</evidence>
<keyword evidence="3 11" id="KW-0813">Transport</keyword>
<dbReference type="PIRSF" id="PIRSF006648">
    <property type="entry name" value="DrrB"/>
    <property type="match status" value="1"/>
</dbReference>
<dbReference type="InterPro" id="IPR000412">
    <property type="entry name" value="ABC_2_transport"/>
</dbReference>
<evidence type="ECO:0000259" key="12">
    <source>
        <dbReference type="PROSITE" id="PS51012"/>
    </source>
</evidence>
<keyword evidence="9" id="KW-0625">Polysaccharide transport</keyword>
<dbReference type="InterPro" id="IPR013525">
    <property type="entry name" value="ABC2_TM"/>
</dbReference>
<dbReference type="GO" id="GO:0015920">
    <property type="term" value="P:lipopolysaccharide transport"/>
    <property type="evidence" value="ECO:0007669"/>
    <property type="project" value="TreeGrafter"/>
</dbReference>
<keyword evidence="7" id="KW-0972">Capsule biogenesis/degradation</keyword>
<evidence type="ECO:0000256" key="5">
    <source>
        <dbReference type="ARBA" id="ARBA00022597"/>
    </source>
</evidence>
<reference evidence="13 14" key="1">
    <citation type="submission" date="2020-12" db="EMBL/GenBank/DDBJ databases">
        <title>FDA dAtabase for Regulatory Grade micrObial Sequences (FDA-ARGOS): Supporting development and validation of Infectious Disease Dx tests.</title>
        <authorList>
            <person name="Sproer C."/>
            <person name="Gronow S."/>
            <person name="Severitt S."/>
            <person name="Schroder I."/>
            <person name="Tallon L."/>
            <person name="Sadzewicz L."/>
            <person name="Zhao X."/>
            <person name="Boylan J."/>
            <person name="Ott S."/>
            <person name="Bowen H."/>
            <person name="Vavikolanu K."/>
            <person name="Mehta A."/>
            <person name="Aluvathingal J."/>
            <person name="Nadendla S."/>
            <person name="Lowell S."/>
            <person name="Myers T."/>
            <person name="Yan Y."/>
            <person name="Sichtig H."/>
        </authorList>
    </citation>
    <scope>NUCLEOTIDE SEQUENCE [LARGE SCALE GENOMIC DNA]</scope>
    <source>
        <strain evidence="13 14">FDAARGOS_909</strain>
    </source>
</reference>
<evidence type="ECO:0000313" key="14">
    <source>
        <dbReference type="Proteomes" id="UP000594778"/>
    </source>
</evidence>
<evidence type="ECO:0000256" key="7">
    <source>
        <dbReference type="ARBA" id="ARBA00022903"/>
    </source>
</evidence>
<feature type="transmembrane region" description="Helical" evidence="11">
    <location>
        <begin position="157"/>
        <end position="180"/>
    </location>
</feature>
<dbReference type="PRINTS" id="PR00164">
    <property type="entry name" value="ABC2TRNSPORT"/>
</dbReference>
<keyword evidence="8 11" id="KW-1133">Transmembrane helix</keyword>
<evidence type="ECO:0000256" key="4">
    <source>
        <dbReference type="ARBA" id="ARBA00022475"/>
    </source>
</evidence>
<evidence type="ECO:0000256" key="9">
    <source>
        <dbReference type="ARBA" id="ARBA00023047"/>
    </source>
</evidence>
<protein>
    <recommendedName>
        <fullName evidence="11">Transport permease protein</fullName>
    </recommendedName>
</protein>
<evidence type="ECO:0000256" key="3">
    <source>
        <dbReference type="ARBA" id="ARBA00022448"/>
    </source>
</evidence>
<proteinExistence type="inferred from homology"/>
<organism evidence="13 14">
    <name type="scientific">Delftia acidovorans</name>
    <name type="common">Pseudomonas acidovorans</name>
    <name type="synonym">Comamonas acidovorans</name>
    <dbReference type="NCBI Taxonomy" id="80866"/>
    <lineage>
        <taxon>Bacteria</taxon>
        <taxon>Pseudomonadati</taxon>
        <taxon>Pseudomonadota</taxon>
        <taxon>Betaproteobacteria</taxon>
        <taxon>Burkholderiales</taxon>
        <taxon>Comamonadaceae</taxon>
        <taxon>Delftia</taxon>
    </lineage>
</organism>
<dbReference type="GO" id="GO:0140359">
    <property type="term" value="F:ABC-type transporter activity"/>
    <property type="evidence" value="ECO:0007669"/>
    <property type="project" value="InterPro"/>
</dbReference>
<dbReference type="EMBL" id="CP065668">
    <property type="protein sequence ID" value="QPS07603.1"/>
    <property type="molecule type" value="Genomic_DNA"/>
</dbReference>
<evidence type="ECO:0000256" key="11">
    <source>
        <dbReference type="RuleBase" id="RU361157"/>
    </source>
</evidence>
<feature type="transmembrane region" description="Helical" evidence="11">
    <location>
        <begin position="243"/>
        <end position="264"/>
    </location>
</feature>
<keyword evidence="4 11" id="KW-1003">Cell membrane</keyword>
<feature type="transmembrane region" description="Helical" evidence="11">
    <location>
        <begin position="187"/>
        <end position="206"/>
    </location>
</feature>
<comment type="subcellular location">
    <subcellularLocation>
        <location evidence="11">Cell inner membrane</location>
        <topology evidence="11">Multi-pass membrane protein</topology>
    </subcellularLocation>
    <subcellularLocation>
        <location evidence="1">Cell membrane</location>
        <topology evidence="1">Multi-pass membrane protein</topology>
    </subcellularLocation>
</comment>
<feature type="domain" description="ABC transmembrane type-2" evidence="12">
    <location>
        <begin position="42"/>
        <end position="267"/>
    </location>
</feature>
<dbReference type="RefSeq" id="WP_197955115.1">
    <property type="nucleotide sequence ID" value="NZ_CP065668.1"/>
</dbReference>
<keyword evidence="5" id="KW-0762">Sugar transport</keyword>
<dbReference type="GO" id="GO:0015774">
    <property type="term" value="P:polysaccharide transport"/>
    <property type="evidence" value="ECO:0007669"/>
    <property type="project" value="UniProtKB-KW"/>
</dbReference>
<feature type="transmembrane region" description="Helical" evidence="11">
    <location>
        <begin position="80"/>
        <end position="103"/>
    </location>
</feature>
<keyword evidence="6 11" id="KW-0812">Transmembrane</keyword>
<comment type="similarity">
    <text evidence="2 11">Belongs to the ABC-2 integral membrane protein family.</text>
</comment>
<feature type="transmembrane region" description="Helical" evidence="11">
    <location>
        <begin position="124"/>
        <end position="151"/>
    </location>
</feature>
<evidence type="ECO:0000256" key="10">
    <source>
        <dbReference type="ARBA" id="ARBA00023136"/>
    </source>
</evidence>
<sequence length="275" mass="30996">MNPHAARSVSPLELLKSIAVNRSLIFSLIERDIFGRYRGATLGLLWSFFNPLLMLIVYTFVFSVVFKARWSGGTDSKTEFAMILFSGLMVFNIFSECIGRAPLLVVNNVNYVKKIIFPLEVLPLVALGTALFHFIISASVWMAFYLIFFGIPPLSMLYLPIILLPLILLIMGFSWILASLSVYLRDIVHVVGVITTVIMFLSPVFYPVSTLPEKYQAIVRLNPLADILEQARGAMIWGRGVDWLNWTLQMCVAAAIAWAGFAWFQKMRKGFADVI</sequence>
<feature type="transmembrane region" description="Helical" evidence="11">
    <location>
        <begin position="44"/>
        <end position="68"/>
    </location>
</feature>
<evidence type="ECO:0000256" key="6">
    <source>
        <dbReference type="ARBA" id="ARBA00022692"/>
    </source>
</evidence>
<dbReference type="PANTHER" id="PTHR30413">
    <property type="entry name" value="INNER MEMBRANE TRANSPORT PERMEASE"/>
    <property type="match status" value="1"/>
</dbReference>
<dbReference type="PROSITE" id="PS51012">
    <property type="entry name" value="ABC_TM2"/>
    <property type="match status" value="1"/>
</dbReference>
<evidence type="ECO:0000256" key="2">
    <source>
        <dbReference type="ARBA" id="ARBA00007783"/>
    </source>
</evidence>
<dbReference type="PANTHER" id="PTHR30413:SF10">
    <property type="entry name" value="CAPSULE POLYSACCHARIDE EXPORT INNER-MEMBRANE PROTEIN CTRC"/>
    <property type="match status" value="1"/>
</dbReference>
<accession>A0A7T2VYY2</accession>
<name>A0A7T2VYY2_DELAC</name>
<dbReference type="Pfam" id="PF01061">
    <property type="entry name" value="ABC2_membrane"/>
    <property type="match status" value="1"/>
</dbReference>